<evidence type="ECO:0000256" key="5">
    <source>
        <dbReference type="ARBA" id="ARBA00023277"/>
    </source>
</evidence>
<dbReference type="AlphaFoldDB" id="A0A834Y7C9"/>
<accession>A0A834Y7C9</accession>
<evidence type="ECO:0000313" key="7">
    <source>
        <dbReference type="EMBL" id="KAF8365111.1"/>
    </source>
</evidence>
<dbReference type="Gene3D" id="3.30.360.10">
    <property type="entry name" value="Dihydrodipicolinate Reductase, domain 2"/>
    <property type="match status" value="1"/>
</dbReference>
<proteinExistence type="predicted"/>
<protein>
    <recommendedName>
        <fullName evidence="2">glucose-6-phosphate dehydrogenase (NADP(+))</fullName>
        <ecNumber evidence="2">1.1.1.49</ecNumber>
    </recommendedName>
</protein>
<dbReference type="Proteomes" id="UP000655225">
    <property type="component" value="Unassembled WGS sequence"/>
</dbReference>
<feature type="domain" description="Glucose-6-phosphate dehydrogenase C-terminal" evidence="6">
    <location>
        <begin position="30"/>
        <end position="135"/>
    </location>
</feature>
<gene>
    <name evidence="7" type="ORF">HHK36_032854</name>
</gene>
<keyword evidence="4" id="KW-0560">Oxidoreductase</keyword>
<organism evidence="7 8">
    <name type="scientific">Tetracentron sinense</name>
    <name type="common">Spur-leaf</name>
    <dbReference type="NCBI Taxonomy" id="13715"/>
    <lineage>
        <taxon>Eukaryota</taxon>
        <taxon>Viridiplantae</taxon>
        <taxon>Streptophyta</taxon>
        <taxon>Embryophyta</taxon>
        <taxon>Tracheophyta</taxon>
        <taxon>Spermatophyta</taxon>
        <taxon>Magnoliopsida</taxon>
        <taxon>Trochodendrales</taxon>
        <taxon>Trochodendraceae</taxon>
        <taxon>Tetracentron</taxon>
    </lineage>
</organism>
<dbReference type="OMA" id="AIAGECC"/>
<dbReference type="EMBL" id="JABCRI010000994">
    <property type="protein sequence ID" value="KAF8365111.1"/>
    <property type="molecule type" value="Genomic_DNA"/>
</dbReference>
<dbReference type="GO" id="GO:0050661">
    <property type="term" value="F:NADP binding"/>
    <property type="evidence" value="ECO:0007669"/>
    <property type="project" value="InterPro"/>
</dbReference>
<sequence>MYMKLTKALHVHSSSLPEISKLGLSNAGPFKVKKPGLEMSTIQSELDLSYRQRYHGVTIPEAYERLILDTYAPKMIWICLYSFTLYICCLQYEAAWKIFTPLLHRIDEGEMKPLPYKPGSRGPVEADELLAKAGYIQTHGYIWIPPTL</sequence>
<keyword evidence="3" id="KW-0521">NADP</keyword>
<evidence type="ECO:0000256" key="3">
    <source>
        <dbReference type="ARBA" id="ARBA00022857"/>
    </source>
</evidence>
<dbReference type="PANTHER" id="PTHR23429">
    <property type="entry name" value="GLUCOSE-6-PHOSPHATE 1-DEHYDROGENASE G6PD"/>
    <property type="match status" value="1"/>
</dbReference>
<dbReference type="InterPro" id="IPR001282">
    <property type="entry name" value="G6P_DH"/>
</dbReference>
<reference evidence="7 8" key="1">
    <citation type="submission" date="2020-04" db="EMBL/GenBank/DDBJ databases">
        <title>Plant Genome Project.</title>
        <authorList>
            <person name="Zhang R.-G."/>
        </authorList>
    </citation>
    <scope>NUCLEOTIDE SEQUENCE [LARGE SCALE GENOMIC DNA]</scope>
    <source>
        <strain evidence="7">YNK0</strain>
        <tissue evidence="7">Leaf</tissue>
    </source>
</reference>
<dbReference type="Pfam" id="PF02781">
    <property type="entry name" value="G6PD_C"/>
    <property type="match status" value="1"/>
</dbReference>
<comment type="pathway">
    <text evidence="1">Carbohydrate degradation.</text>
</comment>
<dbReference type="GO" id="GO:0004345">
    <property type="term" value="F:glucose-6-phosphate dehydrogenase activity"/>
    <property type="evidence" value="ECO:0007669"/>
    <property type="project" value="UniProtKB-EC"/>
</dbReference>
<evidence type="ECO:0000313" key="8">
    <source>
        <dbReference type="Proteomes" id="UP000655225"/>
    </source>
</evidence>
<keyword evidence="8" id="KW-1185">Reference proteome</keyword>
<evidence type="ECO:0000256" key="1">
    <source>
        <dbReference type="ARBA" id="ARBA00004921"/>
    </source>
</evidence>
<dbReference type="GO" id="GO:0006006">
    <property type="term" value="P:glucose metabolic process"/>
    <property type="evidence" value="ECO:0007669"/>
    <property type="project" value="InterPro"/>
</dbReference>
<comment type="caution">
    <text evidence="7">The sequence shown here is derived from an EMBL/GenBank/DDBJ whole genome shotgun (WGS) entry which is preliminary data.</text>
</comment>
<keyword evidence="5" id="KW-0119">Carbohydrate metabolism</keyword>
<dbReference type="GO" id="GO:0009051">
    <property type="term" value="P:pentose-phosphate shunt, oxidative branch"/>
    <property type="evidence" value="ECO:0007669"/>
    <property type="project" value="TreeGrafter"/>
</dbReference>
<dbReference type="PANTHER" id="PTHR23429:SF0">
    <property type="entry name" value="GLUCOSE-6-PHOSPHATE 1-DEHYDROGENASE"/>
    <property type="match status" value="1"/>
</dbReference>
<dbReference type="EC" id="1.1.1.49" evidence="2"/>
<dbReference type="OrthoDB" id="60984at2759"/>
<dbReference type="SUPFAM" id="SSF55347">
    <property type="entry name" value="Glyceraldehyde-3-phosphate dehydrogenase-like, C-terminal domain"/>
    <property type="match status" value="1"/>
</dbReference>
<dbReference type="InterPro" id="IPR022675">
    <property type="entry name" value="G6P_DH_C"/>
</dbReference>
<evidence type="ECO:0000256" key="2">
    <source>
        <dbReference type="ARBA" id="ARBA00013019"/>
    </source>
</evidence>
<name>A0A834Y7C9_TETSI</name>
<evidence type="ECO:0000256" key="4">
    <source>
        <dbReference type="ARBA" id="ARBA00023002"/>
    </source>
</evidence>
<dbReference type="GO" id="GO:0005829">
    <property type="term" value="C:cytosol"/>
    <property type="evidence" value="ECO:0007669"/>
    <property type="project" value="TreeGrafter"/>
</dbReference>
<evidence type="ECO:0000259" key="6">
    <source>
        <dbReference type="Pfam" id="PF02781"/>
    </source>
</evidence>